<sequence>MTTTLPSASGAAAVRQPRTRVRSLIRAIPLAPAIILMLVFLLGPIVWALYGSLTNTALSGPNAANPQFVGLDNYRQLFTSPTFPLSVVLTLIFVVASAVVGQNGLGLGAALLLRRASKPVRLIVGLVFVGAWVLPEVVAAFAAYAFFHNTGTLNALLAGIGITGPNWLYTYPMVAVILANIWRGSTFSMLVYSAALNEIPDEIKESASIDGAGGFAMFRLITLPMIRRAMAANLLLTTLLTMSVFALIYIMTAGGPGFDSTTLPLLAYQEAFKFSRVGYGTTVAVVLLAIGAVFSVIYVRLLKPEVDI</sequence>
<keyword evidence="2 7" id="KW-0813">Transport</keyword>
<comment type="similarity">
    <text evidence="7">Belongs to the binding-protein-dependent transport system permease family.</text>
</comment>
<reference evidence="9 10" key="1">
    <citation type="journal article" date="2019" name="Int. J. Syst. Evol. Microbiol.">
        <title>The Global Catalogue of Microorganisms (GCM) 10K type strain sequencing project: providing services to taxonomists for standard genome sequencing and annotation.</title>
        <authorList>
            <consortium name="The Broad Institute Genomics Platform"/>
            <consortium name="The Broad Institute Genome Sequencing Center for Infectious Disease"/>
            <person name="Wu L."/>
            <person name="Ma J."/>
        </authorList>
    </citation>
    <scope>NUCLEOTIDE SEQUENCE [LARGE SCALE GENOMIC DNA]</scope>
    <source>
        <strain evidence="9 10">JCM 16117</strain>
    </source>
</reference>
<dbReference type="PANTHER" id="PTHR43005:SF1">
    <property type="entry name" value="SPERMIDINE_PUTRESCINE TRANSPORT SYSTEM PERMEASE PROTEIN"/>
    <property type="match status" value="1"/>
</dbReference>
<evidence type="ECO:0000259" key="8">
    <source>
        <dbReference type="PROSITE" id="PS50928"/>
    </source>
</evidence>
<dbReference type="Pfam" id="PF00528">
    <property type="entry name" value="BPD_transp_1"/>
    <property type="match status" value="1"/>
</dbReference>
<evidence type="ECO:0000256" key="7">
    <source>
        <dbReference type="RuleBase" id="RU363032"/>
    </source>
</evidence>
<dbReference type="Gene3D" id="1.10.3720.10">
    <property type="entry name" value="MetI-like"/>
    <property type="match status" value="1"/>
</dbReference>
<dbReference type="EMBL" id="BAAAQY010000013">
    <property type="protein sequence ID" value="GAA2247195.1"/>
    <property type="molecule type" value="Genomic_DNA"/>
</dbReference>
<keyword evidence="6 7" id="KW-0472">Membrane</keyword>
<feature type="transmembrane region" description="Helical" evidence="7">
    <location>
        <begin position="234"/>
        <end position="258"/>
    </location>
</feature>
<protein>
    <submittedName>
        <fullName evidence="9">Sugar ABC transporter permease</fullName>
    </submittedName>
</protein>
<dbReference type="InterPro" id="IPR000515">
    <property type="entry name" value="MetI-like"/>
</dbReference>
<accession>A0ABN3E2R2</accession>
<evidence type="ECO:0000256" key="5">
    <source>
        <dbReference type="ARBA" id="ARBA00022989"/>
    </source>
</evidence>
<evidence type="ECO:0000256" key="3">
    <source>
        <dbReference type="ARBA" id="ARBA00022475"/>
    </source>
</evidence>
<feature type="transmembrane region" description="Helical" evidence="7">
    <location>
        <begin position="278"/>
        <end position="299"/>
    </location>
</feature>
<dbReference type="Proteomes" id="UP001500929">
    <property type="component" value="Unassembled WGS sequence"/>
</dbReference>
<dbReference type="PROSITE" id="PS50928">
    <property type="entry name" value="ABC_TM1"/>
    <property type="match status" value="1"/>
</dbReference>
<evidence type="ECO:0000313" key="10">
    <source>
        <dbReference type="Proteomes" id="UP001500929"/>
    </source>
</evidence>
<dbReference type="InterPro" id="IPR035906">
    <property type="entry name" value="MetI-like_sf"/>
</dbReference>
<dbReference type="SUPFAM" id="SSF161098">
    <property type="entry name" value="MetI-like"/>
    <property type="match status" value="1"/>
</dbReference>
<dbReference type="RefSeq" id="WP_375163651.1">
    <property type="nucleotide sequence ID" value="NZ_BAAAQY010000013.1"/>
</dbReference>
<keyword evidence="5 7" id="KW-1133">Transmembrane helix</keyword>
<comment type="subcellular location">
    <subcellularLocation>
        <location evidence="1 7">Cell membrane</location>
        <topology evidence="1 7">Multi-pass membrane protein</topology>
    </subcellularLocation>
</comment>
<organism evidence="9 10">
    <name type="scientific">Herbiconiux moechotypicola</name>
    <dbReference type="NCBI Taxonomy" id="637393"/>
    <lineage>
        <taxon>Bacteria</taxon>
        <taxon>Bacillati</taxon>
        <taxon>Actinomycetota</taxon>
        <taxon>Actinomycetes</taxon>
        <taxon>Micrococcales</taxon>
        <taxon>Microbacteriaceae</taxon>
        <taxon>Herbiconiux</taxon>
    </lineage>
</organism>
<gene>
    <name evidence="9" type="ORF">GCM10009851_35780</name>
</gene>
<feature type="transmembrane region" description="Helical" evidence="7">
    <location>
        <begin position="120"/>
        <end position="147"/>
    </location>
</feature>
<evidence type="ECO:0000256" key="4">
    <source>
        <dbReference type="ARBA" id="ARBA00022692"/>
    </source>
</evidence>
<name>A0ABN3E2R2_9MICO</name>
<keyword evidence="3" id="KW-1003">Cell membrane</keyword>
<feature type="transmembrane region" description="Helical" evidence="7">
    <location>
        <begin position="87"/>
        <end position="113"/>
    </location>
</feature>
<dbReference type="PANTHER" id="PTHR43005">
    <property type="entry name" value="BLR7065 PROTEIN"/>
    <property type="match status" value="1"/>
</dbReference>
<dbReference type="CDD" id="cd06261">
    <property type="entry name" value="TM_PBP2"/>
    <property type="match status" value="1"/>
</dbReference>
<evidence type="ECO:0000256" key="2">
    <source>
        <dbReference type="ARBA" id="ARBA00022448"/>
    </source>
</evidence>
<comment type="caution">
    <text evidence="9">The sequence shown here is derived from an EMBL/GenBank/DDBJ whole genome shotgun (WGS) entry which is preliminary data.</text>
</comment>
<evidence type="ECO:0000256" key="1">
    <source>
        <dbReference type="ARBA" id="ARBA00004651"/>
    </source>
</evidence>
<proteinExistence type="inferred from homology"/>
<feature type="transmembrane region" description="Helical" evidence="7">
    <location>
        <begin position="167"/>
        <end position="183"/>
    </location>
</feature>
<keyword evidence="10" id="KW-1185">Reference proteome</keyword>
<feature type="domain" description="ABC transmembrane type-1" evidence="8">
    <location>
        <begin position="88"/>
        <end position="298"/>
    </location>
</feature>
<evidence type="ECO:0000256" key="6">
    <source>
        <dbReference type="ARBA" id="ARBA00023136"/>
    </source>
</evidence>
<feature type="transmembrane region" description="Helical" evidence="7">
    <location>
        <begin position="24"/>
        <end position="50"/>
    </location>
</feature>
<keyword evidence="4 7" id="KW-0812">Transmembrane</keyword>
<evidence type="ECO:0000313" key="9">
    <source>
        <dbReference type="EMBL" id="GAA2247195.1"/>
    </source>
</evidence>